<dbReference type="EMBL" id="JBAHYK010000023">
    <property type="protein sequence ID" value="KAL0580774.1"/>
    <property type="molecule type" value="Genomic_DNA"/>
</dbReference>
<evidence type="ECO:0000259" key="2">
    <source>
        <dbReference type="Pfam" id="PF20152"/>
    </source>
</evidence>
<keyword evidence="4" id="KW-1185">Reference proteome</keyword>
<dbReference type="SUPFAM" id="SSF52833">
    <property type="entry name" value="Thioredoxin-like"/>
    <property type="match status" value="1"/>
</dbReference>
<feature type="transmembrane region" description="Helical" evidence="1">
    <location>
        <begin position="452"/>
        <end position="475"/>
    </location>
</feature>
<proteinExistence type="predicted"/>
<gene>
    <name evidence="3" type="ORF">V5O48_001239</name>
</gene>
<sequence length="746" mass="82383">MQTLRRFKAAVLGDDLDPESIADQLELGGIPITDADCRNCADPCDEGHEPYPSKFDVDMETQMLGTVKAYHRQIVISTGKIDWDREITTMKGTLAFHFEHDVDRHKALFNSTSANRTAKSANNHSLRSVTGVHDTTDPKITRVTVLNGSHRTLMDDEELDTVLIFPDYKLVCGVPRTKEGVQKLWDGWVDPRLGPDPLVRTEDKEENVNMNTIPYPSDACKGSHKRRDNRCSIAASKLRTAFTHSLERAGYQVDTELEHPSEKPLEELDSQEEQVEKQLKDYAGAKKVLLLRNSHTGGHKFAGNCIIYTPQRYGIWYGRVSTHEVDAIVSNTIEKGLVLPALLRGGVNLARPERDGKAWTRRLLGYTRGLTYGGFDPRAAISATLVGNVHCHINFKACAEGTLQSLAFVYNKYSENEHSYAFVSPSSPSPAPRFPSSTDPDMPSELDTGIGALYIGLVVCTFLHGVTISQAWHFFSSQNTIFQDPLSMKLLVAVLVLLDFVHQTCTSIWLYEYLITDFGNLEALTKIPKSYLGMGVPTGLVTLLVQGFRDPVTTQLAKPPVSTLVIVVNGLGAGVDLLIAISMVYLLGTRHTFRTLKTNRMIRSIAIHSVTTGAVTSICALLVLITATAFKKGLYLLLFYLLLTRSQSFYAFDSQYTKLVIRPAALNVRDTIRPTSDCSEGAVNSASFARPQFSNALLSVSSGSEVYNLDERNLKQVEGGEQEGVAIIKIAARREGRLRVGGEGHS</sequence>
<feature type="transmembrane region" description="Helical" evidence="1">
    <location>
        <begin position="490"/>
        <end position="511"/>
    </location>
</feature>
<keyword evidence="1" id="KW-1133">Transmembrane helix</keyword>
<feature type="transmembrane region" description="Helical" evidence="1">
    <location>
        <begin position="607"/>
        <end position="627"/>
    </location>
</feature>
<accession>A0ABR3FZF9</accession>
<protein>
    <recommendedName>
        <fullName evidence="2">DUF6534 domain-containing protein</fullName>
    </recommendedName>
</protein>
<name>A0ABR3FZF9_9AGAR</name>
<dbReference type="InterPro" id="IPR045339">
    <property type="entry name" value="DUF6534"/>
</dbReference>
<dbReference type="Gene3D" id="3.40.30.10">
    <property type="entry name" value="Glutaredoxin"/>
    <property type="match status" value="1"/>
</dbReference>
<organism evidence="3 4">
    <name type="scientific">Marasmius crinis-equi</name>
    <dbReference type="NCBI Taxonomy" id="585013"/>
    <lineage>
        <taxon>Eukaryota</taxon>
        <taxon>Fungi</taxon>
        <taxon>Dikarya</taxon>
        <taxon>Basidiomycota</taxon>
        <taxon>Agaricomycotina</taxon>
        <taxon>Agaricomycetes</taxon>
        <taxon>Agaricomycetidae</taxon>
        <taxon>Agaricales</taxon>
        <taxon>Marasmiineae</taxon>
        <taxon>Marasmiaceae</taxon>
        <taxon>Marasmius</taxon>
    </lineage>
</organism>
<evidence type="ECO:0000256" key="1">
    <source>
        <dbReference type="SAM" id="Phobius"/>
    </source>
</evidence>
<dbReference type="Pfam" id="PF06999">
    <property type="entry name" value="Suc_Fer-like"/>
    <property type="match status" value="1"/>
</dbReference>
<dbReference type="InterPro" id="IPR009737">
    <property type="entry name" value="Aim32/Apd1-like"/>
</dbReference>
<feature type="transmembrane region" description="Helical" evidence="1">
    <location>
        <begin position="531"/>
        <end position="549"/>
    </location>
</feature>
<dbReference type="Pfam" id="PF20152">
    <property type="entry name" value="DUF6534"/>
    <property type="match status" value="1"/>
</dbReference>
<dbReference type="Proteomes" id="UP001465976">
    <property type="component" value="Unassembled WGS sequence"/>
</dbReference>
<evidence type="ECO:0000313" key="3">
    <source>
        <dbReference type="EMBL" id="KAL0580774.1"/>
    </source>
</evidence>
<dbReference type="InterPro" id="IPR036249">
    <property type="entry name" value="Thioredoxin-like_sf"/>
</dbReference>
<keyword evidence="1" id="KW-0472">Membrane</keyword>
<evidence type="ECO:0000313" key="4">
    <source>
        <dbReference type="Proteomes" id="UP001465976"/>
    </source>
</evidence>
<feature type="transmembrane region" description="Helical" evidence="1">
    <location>
        <begin position="561"/>
        <end position="587"/>
    </location>
</feature>
<keyword evidence="1" id="KW-0812">Transmembrane</keyword>
<reference evidence="3 4" key="1">
    <citation type="submission" date="2024-02" db="EMBL/GenBank/DDBJ databases">
        <title>A draft genome for the cacao thread blight pathogen Marasmius crinis-equi.</title>
        <authorList>
            <person name="Cohen S.P."/>
            <person name="Baruah I.K."/>
            <person name="Amoako-Attah I."/>
            <person name="Bukari Y."/>
            <person name="Meinhardt L.W."/>
            <person name="Bailey B.A."/>
        </authorList>
    </citation>
    <scope>NUCLEOTIDE SEQUENCE [LARGE SCALE GENOMIC DNA]</scope>
    <source>
        <strain evidence="3 4">GH-76</strain>
    </source>
</reference>
<feature type="domain" description="DUF6534" evidence="2">
    <location>
        <begin position="573"/>
        <end position="642"/>
    </location>
</feature>
<dbReference type="PANTHER" id="PTHR31902:SF14">
    <property type="entry name" value="ACTIN PATCHES DISTAL PROTEIN 1"/>
    <property type="match status" value="1"/>
</dbReference>
<dbReference type="PANTHER" id="PTHR31902">
    <property type="entry name" value="ACTIN PATCHES DISTAL PROTEIN 1"/>
    <property type="match status" value="1"/>
</dbReference>
<comment type="caution">
    <text evidence="3">The sequence shown here is derived from an EMBL/GenBank/DDBJ whole genome shotgun (WGS) entry which is preliminary data.</text>
</comment>